<dbReference type="Pfam" id="PF13895">
    <property type="entry name" value="Ig_2"/>
    <property type="match status" value="1"/>
</dbReference>
<dbReference type="InterPro" id="IPR011029">
    <property type="entry name" value="DEATH-like_dom_sf"/>
</dbReference>
<dbReference type="KEGG" id="aplc:110987323"/>
<evidence type="ECO:0000313" key="5">
    <source>
        <dbReference type="RefSeq" id="XP_022105664.1"/>
    </source>
</evidence>
<dbReference type="InterPro" id="IPR001309">
    <property type="entry name" value="Pept_C14_p20"/>
</dbReference>
<keyword evidence="3" id="KW-1185">Reference proteome</keyword>
<evidence type="ECO:0000313" key="4">
    <source>
        <dbReference type="RefSeq" id="XP_022105663.1"/>
    </source>
</evidence>
<sequence>MLTSTMDPNKLISDIPFSVLLKLSEYLDVGSNKMNWRALIANIPDQIYDDTQIEMFALAIHEYYGSPSLNLLRNLGSRGRTVRQLISYLDKMSHEKCLSLLKKPEKLRLLQIPCSQSVQAGPHSLVVLACNAKGFPYPQYCWYRAFAQTSGDQKEVKLEELENETDRVLRISPVREKHSGAYCCKVYHTINGAISQVFTDWAYLEVYPASYDNERDFLDSDEDLEHIAKPEIIQQPPVSLSVRPGKPIKVTCMATGCPTPKYQWYRYGYSSRDGPLEPHALRDQTDKTLYWAQSTTGDQGKYCCRVWNKAGCITSITVSINVDARLAESYPDKIEVVRHPQSISCRIGEPQILACHAAVSQGNLYYQWYHNHQEIPNAKQPEFHFLQVKPEDHGVYQCRVYNEYACVFSNEAMLNISGGLAPPTSNCRFYATDKVALLIGNMDYRSAEQLKAPEGDVENLTKVLSELDFKVVSLLDLNLQEMRFALSAFCDLLNSGVYGLFYFSGHGFESDGQSYLVPVDAGVGYSTKECICDQEVLDLMQYRNTALNTLLLDICRKPNDYPQKDPPEKFRPKVRGNTVFGYAAQTNTQAWEVDGQSSGIFTKYLIKRIRQAKKVSHVLEDVMEDVRNDCSANGIQYPAICHDLNEARSLCDPINPCGHTQEINARSRMWGEAHLLPESPMWVEFAHDIVVCVDLTTRFSNVMLMHTYIPPSCMGESTSCYVKLENFSPELDIKMDKQDVCFEYPSQAVIKMIITTVRNLQRLRGDLECTVTVEGEYRGKPFKQSRPLVISKPLVSNLWQTKHYAVPSEATYPDMTASTE</sequence>
<dbReference type="InterPro" id="IPR011600">
    <property type="entry name" value="Pept_C14_caspase"/>
</dbReference>
<dbReference type="Pfam" id="PF13927">
    <property type="entry name" value="Ig_3"/>
    <property type="match status" value="2"/>
</dbReference>
<dbReference type="PROSITE" id="PS50835">
    <property type="entry name" value="IG_LIKE"/>
    <property type="match status" value="3"/>
</dbReference>
<dbReference type="SUPFAM" id="SSF47986">
    <property type="entry name" value="DEATH domain"/>
    <property type="match status" value="1"/>
</dbReference>
<evidence type="ECO:0000313" key="6">
    <source>
        <dbReference type="RefSeq" id="XP_022105665.1"/>
    </source>
</evidence>
<dbReference type="Gene3D" id="1.10.533.10">
    <property type="entry name" value="Death Domain, Fas"/>
    <property type="match status" value="1"/>
</dbReference>
<dbReference type="SMART" id="SM00408">
    <property type="entry name" value="IGc2"/>
    <property type="match status" value="3"/>
</dbReference>
<dbReference type="SMART" id="SM00409">
    <property type="entry name" value="IG"/>
    <property type="match status" value="3"/>
</dbReference>
<dbReference type="RefSeq" id="XP_022105665.1">
    <property type="nucleotide sequence ID" value="XM_022249973.1"/>
</dbReference>
<dbReference type="InterPro" id="IPR036179">
    <property type="entry name" value="Ig-like_dom_sf"/>
</dbReference>
<proteinExistence type="predicted"/>
<dbReference type="Pfam" id="PF00656">
    <property type="entry name" value="Peptidase_C14"/>
    <property type="match status" value="1"/>
</dbReference>
<dbReference type="RefSeq" id="XP_022105663.1">
    <property type="nucleotide sequence ID" value="XM_022249971.1"/>
</dbReference>
<dbReference type="CTD" id="10892"/>
<dbReference type="Pfam" id="PF18703">
    <property type="entry name" value="MALT1_Ig"/>
    <property type="match status" value="1"/>
</dbReference>
<dbReference type="InterPro" id="IPR003599">
    <property type="entry name" value="Ig_sub"/>
</dbReference>
<evidence type="ECO:0000313" key="3">
    <source>
        <dbReference type="Proteomes" id="UP000694845"/>
    </source>
</evidence>
<evidence type="ECO:0000259" key="1">
    <source>
        <dbReference type="PROSITE" id="PS50208"/>
    </source>
</evidence>
<dbReference type="Proteomes" id="UP000694845">
    <property type="component" value="Unplaced"/>
</dbReference>
<dbReference type="InterPro" id="IPR052039">
    <property type="entry name" value="Caspase-related_regulators"/>
</dbReference>
<dbReference type="InterPro" id="IPR033540">
    <property type="entry name" value="MALT1_IG-like_dom_sf"/>
</dbReference>
<dbReference type="InterPro" id="IPR003598">
    <property type="entry name" value="Ig_sub2"/>
</dbReference>
<dbReference type="SUPFAM" id="SSF48726">
    <property type="entry name" value="Immunoglobulin"/>
    <property type="match status" value="3"/>
</dbReference>
<name>A0A8B7ZJ51_ACAPL</name>
<dbReference type="GO" id="GO:0006508">
    <property type="term" value="P:proteolysis"/>
    <property type="evidence" value="ECO:0007669"/>
    <property type="project" value="InterPro"/>
</dbReference>
<evidence type="ECO:0000313" key="7">
    <source>
        <dbReference type="RefSeq" id="XP_022105666.1"/>
    </source>
</evidence>
<dbReference type="InterPro" id="IPR041077">
    <property type="entry name" value="MALT1_Ig"/>
</dbReference>
<dbReference type="PANTHER" id="PTHR22576:SF37">
    <property type="entry name" value="MUCOSA-ASSOCIATED LYMPHOID TISSUE LYMPHOMA TRANSLOCATION PROTEIN 1"/>
    <property type="match status" value="1"/>
</dbReference>
<gene>
    <name evidence="4 5 6 7" type="primary">LOC110987323</name>
</gene>
<protein>
    <submittedName>
        <fullName evidence="4 5">Mucosa-associated lymphoid tissue lymphoma translocation protein 1-like isoform X1</fullName>
    </submittedName>
</protein>
<dbReference type="Gene3D" id="2.60.40.3360">
    <property type="match status" value="1"/>
</dbReference>
<dbReference type="PANTHER" id="PTHR22576">
    <property type="entry name" value="MUCOSA ASSOCIATED LYMPHOID TISSUE LYMPHOMA TRANSLOCATION PROTEIN 1/PARACASPASE"/>
    <property type="match status" value="1"/>
</dbReference>
<dbReference type="PROSITE" id="PS50208">
    <property type="entry name" value="CASPASE_P20"/>
    <property type="match status" value="1"/>
</dbReference>
<feature type="domain" description="Caspase family p20" evidence="1">
    <location>
        <begin position="432"/>
        <end position="510"/>
    </location>
</feature>
<feature type="domain" description="Ig-like" evidence="2">
    <location>
        <begin position="104"/>
        <end position="195"/>
    </location>
</feature>
<dbReference type="GO" id="GO:0004197">
    <property type="term" value="F:cysteine-type endopeptidase activity"/>
    <property type="evidence" value="ECO:0007669"/>
    <property type="project" value="InterPro"/>
</dbReference>
<accession>A0A8B7ZJ51</accession>
<dbReference type="SUPFAM" id="SSF52129">
    <property type="entry name" value="Caspase-like"/>
    <property type="match status" value="1"/>
</dbReference>
<organism evidence="3 4">
    <name type="scientific">Acanthaster planci</name>
    <name type="common">Crown-of-thorns starfish</name>
    <dbReference type="NCBI Taxonomy" id="133434"/>
    <lineage>
        <taxon>Eukaryota</taxon>
        <taxon>Metazoa</taxon>
        <taxon>Echinodermata</taxon>
        <taxon>Eleutherozoa</taxon>
        <taxon>Asterozoa</taxon>
        <taxon>Asteroidea</taxon>
        <taxon>Valvatacea</taxon>
        <taxon>Valvatida</taxon>
        <taxon>Acanthasteridae</taxon>
        <taxon>Acanthaster</taxon>
    </lineage>
</organism>
<reference evidence="4 5" key="1">
    <citation type="submission" date="2025-04" db="UniProtKB">
        <authorList>
            <consortium name="RefSeq"/>
        </authorList>
    </citation>
    <scope>IDENTIFICATION</scope>
</reference>
<dbReference type="InterPro" id="IPR029030">
    <property type="entry name" value="Caspase-like_dom_sf"/>
</dbReference>
<dbReference type="RefSeq" id="XP_022105666.1">
    <property type="nucleotide sequence ID" value="XM_022249974.1"/>
</dbReference>
<dbReference type="OrthoDB" id="412369at2759"/>
<dbReference type="Gene3D" id="3.40.50.1460">
    <property type="match status" value="1"/>
</dbReference>
<dbReference type="InterPro" id="IPR007110">
    <property type="entry name" value="Ig-like_dom"/>
</dbReference>
<dbReference type="RefSeq" id="XP_022105664.1">
    <property type="nucleotide sequence ID" value="XM_022249972.1"/>
</dbReference>
<feature type="domain" description="Ig-like" evidence="2">
    <location>
        <begin position="331"/>
        <end position="415"/>
    </location>
</feature>
<feature type="domain" description="Ig-like" evidence="2">
    <location>
        <begin position="230"/>
        <end position="319"/>
    </location>
</feature>
<dbReference type="AlphaFoldDB" id="A0A8B7ZJ51"/>
<dbReference type="InterPro" id="IPR013783">
    <property type="entry name" value="Ig-like_fold"/>
</dbReference>
<dbReference type="Gene3D" id="2.60.40.10">
    <property type="entry name" value="Immunoglobulins"/>
    <property type="match status" value="3"/>
</dbReference>
<dbReference type="GeneID" id="110987323"/>
<evidence type="ECO:0000259" key="2">
    <source>
        <dbReference type="PROSITE" id="PS50835"/>
    </source>
</evidence>